<name>A0A7Z2JJL5_9BURK</name>
<evidence type="ECO:0000313" key="3">
    <source>
        <dbReference type="Proteomes" id="UP000433577"/>
    </source>
</evidence>
<accession>A0A7Z2JJL5</accession>
<proteinExistence type="predicted"/>
<dbReference type="EMBL" id="CP046916">
    <property type="protein sequence ID" value="QGZ66383.1"/>
    <property type="molecule type" value="Genomic_DNA"/>
</dbReference>
<evidence type="ECO:0000313" key="2">
    <source>
        <dbReference type="EMBL" id="QGZ66383.1"/>
    </source>
</evidence>
<organism evidence="2 3">
    <name type="scientific">Paraburkholderia acidisoli</name>
    <dbReference type="NCBI Taxonomy" id="2571748"/>
    <lineage>
        <taxon>Bacteria</taxon>
        <taxon>Pseudomonadati</taxon>
        <taxon>Pseudomonadota</taxon>
        <taxon>Betaproteobacteria</taxon>
        <taxon>Burkholderiales</taxon>
        <taxon>Burkholderiaceae</taxon>
        <taxon>Paraburkholderia</taxon>
    </lineage>
</organism>
<keyword evidence="3" id="KW-1185">Reference proteome</keyword>
<evidence type="ECO:0000256" key="1">
    <source>
        <dbReference type="SAM" id="MobiDB-lite"/>
    </source>
</evidence>
<dbReference type="OrthoDB" id="8941550at2"/>
<dbReference type="RefSeq" id="WP_158957703.1">
    <property type="nucleotide sequence ID" value="NZ_CP046916.1"/>
</dbReference>
<dbReference type="Proteomes" id="UP000433577">
    <property type="component" value="Chromosome 4"/>
</dbReference>
<protein>
    <submittedName>
        <fullName evidence="2">Uncharacterized protein</fullName>
    </submittedName>
</protein>
<feature type="region of interest" description="Disordered" evidence="1">
    <location>
        <begin position="135"/>
        <end position="179"/>
    </location>
</feature>
<feature type="compositionally biased region" description="Basic and acidic residues" evidence="1">
    <location>
        <begin position="145"/>
        <end position="163"/>
    </location>
</feature>
<dbReference type="KEGG" id="pacs:FAZ98_31860"/>
<gene>
    <name evidence="2" type="ORF">FAZ98_31860</name>
</gene>
<sequence length="215" mass="24435">MNPTVAVDIRTRLYRKERLHFVAEIPGYVVCKKPRHTPFVMRQSDWAKLPVFKRRSKTSLNLPHKPENVEAISVALRESKQATTSLLVIKTGLSQVTIDHVLECFHQNKKVYICDYDIGKNGGSRTRIWAFGNKPDASYPEPESPEVRSEKMKLHRARYEEKRGKKAATKSSTPNRDPLTAALFGARVADEKSLATLPSRIYQQSMDVDDLKEAA</sequence>
<dbReference type="AlphaFoldDB" id="A0A7Z2JJL5"/>
<reference evidence="2 3" key="1">
    <citation type="submission" date="2019-12" db="EMBL/GenBank/DDBJ databases">
        <title>Paraburkholderia acidiphila 7Q-K02 sp. nov and Paraburkholderia acidisoli DHF22 sp. nov., two strains isolated from forest soil.</title>
        <authorList>
            <person name="Gao Z."/>
            <person name="Qiu L."/>
        </authorList>
    </citation>
    <scope>NUCLEOTIDE SEQUENCE [LARGE SCALE GENOMIC DNA]</scope>
    <source>
        <strain evidence="2 3">DHF22</strain>
    </source>
</reference>